<dbReference type="Proteomes" id="UP001299970">
    <property type="component" value="Unassembled WGS sequence"/>
</dbReference>
<dbReference type="EMBL" id="JAKXMK010000003">
    <property type="protein sequence ID" value="MCH6164980.1"/>
    <property type="molecule type" value="Genomic_DNA"/>
</dbReference>
<dbReference type="RefSeq" id="WP_241034994.1">
    <property type="nucleotide sequence ID" value="NZ_BAAAJF010000009.1"/>
</dbReference>
<gene>
    <name evidence="2" type="ORF">MMF94_04735</name>
</gene>
<evidence type="ECO:0000313" key="2">
    <source>
        <dbReference type="EMBL" id="MCH6164980.1"/>
    </source>
</evidence>
<keyword evidence="3" id="KW-1185">Reference proteome</keyword>
<accession>A0ABS9T8X4</accession>
<sequence length="75" mass="7462">MDGMHADADDVPAASGRGAVVTVRRLSESAAEPARRGSGTAVERGSTSAGAREFGSPGSKAGERGPPATRREPAG</sequence>
<reference evidence="2 3" key="1">
    <citation type="submission" date="2022-03" db="EMBL/GenBank/DDBJ databases">
        <title>Pseudonocardia alaer sp. nov., a novel actinomycete isolated from reed forest soil.</title>
        <authorList>
            <person name="Wang L."/>
        </authorList>
    </citation>
    <scope>NUCLEOTIDE SEQUENCE [LARGE SCALE GENOMIC DNA]</scope>
    <source>
        <strain evidence="2 3">Y-16303</strain>
    </source>
</reference>
<feature type="region of interest" description="Disordered" evidence="1">
    <location>
        <begin position="1"/>
        <end position="75"/>
    </location>
</feature>
<protein>
    <submittedName>
        <fullName evidence="2">Uncharacterized protein</fullName>
    </submittedName>
</protein>
<evidence type="ECO:0000256" key="1">
    <source>
        <dbReference type="SAM" id="MobiDB-lite"/>
    </source>
</evidence>
<proteinExistence type="predicted"/>
<comment type="caution">
    <text evidence="2">The sequence shown here is derived from an EMBL/GenBank/DDBJ whole genome shotgun (WGS) entry which is preliminary data.</text>
</comment>
<organism evidence="2 3">
    <name type="scientific">Pseudonocardia alaniniphila</name>
    <dbReference type="NCBI Taxonomy" id="75291"/>
    <lineage>
        <taxon>Bacteria</taxon>
        <taxon>Bacillati</taxon>
        <taxon>Actinomycetota</taxon>
        <taxon>Actinomycetes</taxon>
        <taxon>Pseudonocardiales</taxon>
        <taxon>Pseudonocardiaceae</taxon>
        <taxon>Pseudonocardia</taxon>
    </lineage>
</organism>
<evidence type="ECO:0000313" key="3">
    <source>
        <dbReference type="Proteomes" id="UP001299970"/>
    </source>
</evidence>
<name>A0ABS9T8X4_9PSEU</name>